<dbReference type="PANTHER" id="PTHR42978:SF2">
    <property type="entry name" value="102 KBASES UNSTABLE REGION: FROM 1 TO 119443"/>
    <property type="match status" value="1"/>
</dbReference>
<comment type="cofactor">
    <cofactor evidence="1">
        <name>Zn(2+)</name>
        <dbReference type="ChEBI" id="CHEBI:29105"/>
    </cofactor>
</comment>
<dbReference type="PANTHER" id="PTHR42978">
    <property type="entry name" value="QUORUM-QUENCHING LACTONASE YTNP-RELATED-RELATED"/>
    <property type="match status" value="1"/>
</dbReference>
<gene>
    <name evidence="7" type="ORF">BRO54_2986</name>
</gene>
<evidence type="ECO:0000256" key="5">
    <source>
        <dbReference type="ARBA" id="ARBA00022833"/>
    </source>
</evidence>
<protein>
    <submittedName>
        <fullName evidence="7">N-acyl homoserine lactone hydrolase</fullName>
    </submittedName>
</protein>
<reference evidence="8" key="2">
    <citation type="submission" date="2017-01" db="EMBL/GenBank/DDBJ databases">
        <title>Genome sequencing and annotation of Geobacillus sp. 1017, a Hydrocarbon-Oxidizing Thermophilic Bacterium Isolated from a Heavy Oil Reservoir (China).</title>
        <authorList>
            <person name="Kadnikov V.V."/>
            <person name="Mardanov A.V."/>
            <person name="Poltaraus A.B."/>
            <person name="Sokolova D.S."/>
            <person name="Semenova E.M."/>
            <person name="Ravin N.V."/>
            <person name="Tourova T.P."/>
            <person name="Nazina T.N."/>
        </authorList>
    </citation>
    <scope>NUCLEOTIDE SEQUENCE [LARGE SCALE GENOMIC DNA]</scope>
    <source>
        <strain evidence="8">1017</strain>
    </source>
</reference>
<comment type="similarity">
    <text evidence="2">Belongs to the metallo-beta-lactamase superfamily.</text>
</comment>
<dbReference type="AlphaFoldDB" id="A0A1Q5SS16"/>
<evidence type="ECO:0000313" key="7">
    <source>
        <dbReference type="EMBL" id="OKO90726.1"/>
    </source>
</evidence>
<reference evidence="7 8" key="1">
    <citation type="submission" date="2016-11" db="EMBL/GenBank/DDBJ databases">
        <authorList>
            <person name="Kadnikov V."/>
            <person name="Nazina T."/>
        </authorList>
    </citation>
    <scope>NUCLEOTIDE SEQUENCE [LARGE SCALE GENOMIC DNA]</scope>
    <source>
        <strain evidence="7 8">1017</strain>
    </source>
</reference>
<evidence type="ECO:0000256" key="2">
    <source>
        <dbReference type="ARBA" id="ARBA00007749"/>
    </source>
</evidence>
<name>A0A1Q5SS16_9BACL</name>
<dbReference type="SUPFAM" id="SSF56281">
    <property type="entry name" value="Metallo-hydrolase/oxidoreductase"/>
    <property type="match status" value="1"/>
</dbReference>
<evidence type="ECO:0000256" key="3">
    <source>
        <dbReference type="ARBA" id="ARBA00022723"/>
    </source>
</evidence>
<dbReference type="CDD" id="cd07729">
    <property type="entry name" value="AHL_lactonase_MBL-fold"/>
    <property type="match status" value="1"/>
</dbReference>
<organism evidence="7 8">
    <name type="scientific">Geobacillus proteiniphilus</name>
    <dbReference type="NCBI Taxonomy" id="860353"/>
    <lineage>
        <taxon>Bacteria</taxon>
        <taxon>Bacillati</taxon>
        <taxon>Bacillota</taxon>
        <taxon>Bacilli</taxon>
        <taxon>Bacillales</taxon>
        <taxon>Anoxybacillaceae</taxon>
        <taxon>Geobacillus</taxon>
    </lineage>
</organism>
<sequence length="283" mass="32611">MMTNIVKPRPKLYVMDNGRMRMDKNWMIAMHNPATIHNPNAQTEFVEFPIYTVLIDHPEGKILFDTACNPNSMGPQGRWAEATQQMFPWNASEECYLHNRLEQLRVRPEDIRYVVASHLHLDHAGCLEMFTNATIVVHEDEFNGALQCYARNQKEGAYIWADIDAWIKNNLQWRTVKRHEDQILLAEGVRVLNFGSGHAWGMLGLHVELAETGKIILASDAIYTAENYGPPVKPPGIIYDSLGYVNTVERIRRIAQETNSEIWFGHDAEQFSQFRKSTEGYYE</sequence>
<feature type="domain" description="Metallo-beta-lactamase" evidence="6">
    <location>
        <begin position="49"/>
        <end position="266"/>
    </location>
</feature>
<keyword evidence="3" id="KW-0479">Metal-binding</keyword>
<keyword evidence="5" id="KW-0862">Zinc</keyword>
<dbReference type="InterPro" id="IPR051013">
    <property type="entry name" value="MBL_superfamily_lactonases"/>
</dbReference>
<dbReference type="InterPro" id="IPR001279">
    <property type="entry name" value="Metallo-B-lactamas"/>
</dbReference>
<proteinExistence type="inferred from homology"/>
<dbReference type="InterPro" id="IPR036866">
    <property type="entry name" value="RibonucZ/Hydroxyglut_hydro"/>
</dbReference>
<dbReference type="Gene3D" id="3.60.15.10">
    <property type="entry name" value="Ribonuclease Z/Hydroxyacylglutathione hydrolase-like"/>
    <property type="match status" value="1"/>
</dbReference>
<dbReference type="GO" id="GO:0016787">
    <property type="term" value="F:hydrolase activity"/>
    <property type="evidence" value="ECO:0007669"/>
    <property type="project" value="UniProtKB-KW"/>
</dbReference>
<keyword evidence="4 7" id="KW-0378">Hydrolase</keyword>
<dbReference type="SMART" id="SM00849">
    <property type="entry name" value="Lactamase_B"/>
    <property type="match status" value="1"/>
</dbReference>
<dbReference type="Pfam" id="PF00753">
    <property type="entry name" value="Lactamase_B"/>
    <property type="match status" value="1"/>
</dbReference>
<evidence type="ECO:0000256" key="1">
    <source>
        <dbReference type="ARBA" id="ARBA00001947"/>
    </source>
</evidence>
<evidence type="ECO:0000256" key="4">
    <source>
        <dbReference type="ARBA" id="ARBA00022801"/>
    </source>
</evidence>
<dbReference type="EMBL" id="MQMG01000044">
    <property type="protein sequence ID" value="OKO90726.1"/>
    <property type="molecule type" value="Genomic_DNA"/>
</dbReference>
<accession>A0A1Q5SS16</accession>
<evidence type="ECO:0000259" key="6">
    <source>
        <dbReference type="SMART" id="SM00849"/>
    </source>
</evidence>
<evidence type="ECO:0000313" key="8">
    <source>
        <dbReference type="Proteomes" id="UP000186030"/>
    </source>
</evidence>
<dbReference type="Proteomes" id="UP000186030">
    <property type="component" value="Unassembled WGS sequence"/>
</dbReference>
<comment type="caution">
    <text evidence="7">The sequence shown here is derived from an EMBL/GenBank/DDBJ whole genome shotgun (WGS) entry which is preliminary data.</text>
</comment>
<dbReference type="GO" id="GO:0046872">
    <property type="term" value="F:metal ion binding"/>
    <property type="evidence" value="ECO:0007669"/>
    <property type="project" value="UniProtKB-KW"/>
</dbReference>